<evidence type="ECO:0000256" key="1">
    <source>
        <dbReference type="SAM" id="MobiDB-lite"/>
    </source>
</evidence>
<evidence type="ECO:0000313" key="2">
    <source>
        <dbReference type="EMBL" id="KAK5690549.1"/>
    </source>
</evidence>
<sequence length="350" mass="41114">MGNDREKKRVKLIEEDEVEQKKIKKTKRSPKERSEWKQKKKEKRTNRVVSKVFSIPELREMIVLHLRLRQLLLARSVSRDFAATIDTPQVRRALWLEPVSTERLTWKYHPDGVAESQTNEGLIDHGKWVDQGVVSTESGPRPIVNPFIPVERDYIEWNGRPPRGGLLMRDDDEERNMYRGGDSPYPRYFWTDRDISRDHKKFIRKYGSSRSSFPQMLITQPPVVALEGYDKGECIMDLDDGQAVTVGALFNELTQDVDVFNCKREINWQRLRLLHQEVRIHKLEDELKSIEDGGKSYRRNYRDEDSHELTRRSEEWKDGPHFSCILEGSAKWQVLDHGIDEITGWDMLAV</sequence>
<feature type="region of interest" description="Disordered" evidence="1">
    <location>
        <begin position="21"/>
        <end position="41"/>
    </location>
</feature>
<organism evidence="2 3">
    <name type="scientific">Elasticomyces elasticus</name>
    <dbReference type="NCBI Taxonomy" id="574655"/>
    <lineage>
        <taxon>Eukaryota</taxon>
        <taxon>Fungi</taxon>
        <taxon>Dikarya</taxon>
        <taxon>Ascomycota</taxon>
        <taxon>Pezizomycotina</taxon>
        <taxon>Dothideomycetes</taxon>
        <taxon>Dothideomycetidae</taxon>
        <taxon>Mycosphaerellales</taxon>
        <taxon>Teratosphaeriaceae</taxon>
        <taxon>Elasticomyces</taxon>
    </lineage>
</organism>
<reference evidence="2" key="1">
    <citation type="submission" date="2023-08" db="EMBL/GenBank/DDBJ databases">
        <title>Black Yeasts Isolated from many extreme environments.</title>
        <authorList>
            <person name="Coleine C."/>
            <person name="Stajich J.E."/>
            <person name="Selbmann L."/>
        </authorList>
    </citation>
    <scope>NUCLEOTIDE SEQUENCE</scope>
    <source>
        <strain evidence="2">CCFEE 5810</strain>
    </source>
</reference>
<protein>
    <recommendedName>
        <fullName evidence="4">F-box domain-containing protein</fullName>
    </recommendedName>
</protein>
<dbReference type="EMBL" id="JAVRQU010000024">
    <property type="protein sequence ID" value="KAK5690549.1"/>
    <property type="molecule type" value="Genomic_DNA"/>
</dbReference>
<name>A0AAN7ZZC3_9PEZI</name>
<dbReference type="Proteomes" id="UP001310594">
    <property type="component" value="Unassembled WGS sequence"/>
</dbReference>
<accession>A0AAN7ZZC3</accession>
<proteinExistence type="predicted"/>
<dbReference type="AlphaFoldDB" id="A0AAN7ZZC3"/>
<evidence type="ECO:0008006" key="4">
    <source>
        <dbReference type="Google" id="ProtNLM"/>
    </source>
</evidence>
<evidence type="ECO:0000313" key="3">
    <source>
        <dbReference type="Proteomes" id="UP001310594"/>
    </source>
</evidence>
<gene>
    <name evidence="2" type="ORF">LTR97_012102</name>
</gene>
<comment type="caution">
    <text evidence="2">The sequence shown here is derived from an EMBL/GenBank/DDBJ whole genome shotgun (WGS) entry which is preliminary data.</text>
</comment>